<sequence length="108" mass="13101">RIYLSAMKSPVQLQDLVSDHQFEMWLSKFLEMEHIPHYLNQFLRTSPSVQQLCQYIATSTLEQKLPKFLTASRVDDYHFEWQHKLKKFSFLQQQRLEHKLETWIASFI</sequence>
<comment type="caution">
    <text evidence="1">The sequence shown here is derived from an EMBL/GenBank/DDBJ whole genome shotgun (WGS) entry which is preliminary data.</text>
</comment>
<dbReference type="EMBL" id="JBEHGX010000150">
    <property type="protein sequence ID" value="MER0128422.1"/>
    <property type="molecule type" value="Genomic_DNA"/>
</dbReference>
<organism evidence="1 2">
    <name type="scientific">Franconibacter daqui</name>
    <dbReference type="NCBI Taxonomy" id="2047724"/>
    <lineage>
        <taxon>Bacteria</taxon>
        <taxon>Pseudomonadati</taxon>
        <taxon>Pseudomonadota</taxon>
        <taxon>Gammaproteobacteria</taxon>
        <taxon>Enterobacterales</taxon>
        <taxon>Enterobacteriaceae</taxon>
        <taxon>Franconibacter</taxon>
    </lineage>
</organism>
<evidence type="ECO:0000313" key="1">
    <source>
        <dbReference type="EMBL" id="MER0128422.1"/>
    </source>
</evidence>
<feature type="non-terminal residue" evidence="1">
    <location>
        <position position="108"/>
    </location>
</feature>
<dbReference type="Proteomes" id="UP001447374">
    <property type="component" value="Unassembled WGS sequence"/>
</dbReference>
<keyword evidence="2" id="KW-1185">Reference proteome</keyword>
<reference evidence="1 2" key="1">
    <citation type="submission" date="2024-06" db="EMBL/GenBank/DDBJ databases">
        <title>Fanconibacter daqui strain Q02 whole shotgun sequencing project.</title>
        <authorList>
            <person name="Rodrigues J.W.A."/>
            <person name="Viana L.C."/>
            <person name="Vieira E.C."/>
            <person name="Souza F.O.L."/>
            <person name="Alegria O.C."/>
            <person name="Patroca S."/>
            <person name="Cruz A.C.R."/>
            <person name="Nunes A.R.C."/>
        </authorList>
    </citation>
    <scope>NUCLEOTIDE SEQUENCE [LARGE SCALE GENOMIC DNA]</scope>
    <source>
        <strain evidence="1 2">Q02</strain>
    </source>
</reference>
<gene>
    <name evidence="1" type="ORF">ABQG75_22275</name>
</gene>
<proteinExistence type="predicted"/>
<evidence type="ECO:0000313" key="2">
    <source>
        <dbReference type="Proteomes" id="UP001447374"/>
    </source>
</evidence>
<accession>A0ABV1PUB1</accession>
<protein>
    <submittedName>
        <fullName evidence="1">Uncharacterized protein</fullName>
    </submittedName>
</protein>
<dbReference type="RefSeq" id="WP_349951893.1">
    <property type="nucleotide sequence ID" value="NZ_JBEHGX010000150.1"/>
</dbReference>
<feature type="non-terminal residue" evidence="1">
    <location>
        <position position="1"/>
    </location>
</feature>
<name>A0ABV1PUB1_9ENTR</name>